<reference evidence="1" key="1">
    <citation type="submission" date="2021-06" db="EMBL/GenBank/DDBJ databases">
        <title>Thalassococcus sp. CAU 1522 isolated from sea sand, Republic of Korea.</title>
        <authorList>
            <person name="Kim W."/>
        </authorList>
    </citation>
    <scope>NUCLEOTIDE SEQUENCE</scope>
    <source>
        <strain evidence="1">CAU 1522</strain>
    </source>
</reference>
<evidence type="ECO:0000313" key="1">
    <source>
        <dbReference type="EMBL" id="MBV2361218.1"/>
    </source>
</evidence>
<gene>
    <name evidence="1" type="ORF">KUH32_15750</name>
</gene>
<sequence length="1066" mass="112002">MSLVIAVGVVAVFAVTERPLRAPEWLRDRIEARLDAAVPNLAVDFGQVAVRFQRKGLVRIVLTDVVIRNSGGTTVAELSDLEAALAPVALLRGQPVLREATVSGAFVTLVRSRDGTLGLALGDAFAGSTRAPDLPSLIAQVDRLFTDDRLAQLDLIEADGLTVRYEDARARRGWTADGGRLRLVSSGGSLRLSGDAALLGGGDAVATISVNADSPIGSTAVSFGIVLTDLPSDDIATQSPALAWLEALQAPISGALRSRMHEDGTLGRLDATLQIGAGVLQPNARTRAIPFDGARTYFTYTPSTGTLRFNEISVRSELGEALAEGKAVLRGTDRGWLETLEGQFTVSQVRLAEGPLYDRPVTLSGADMAFQLALDPFRFTLGELRVTDPELPIRARGRLTAEREGWNLALMARAPRATPGKVLDFWPGWFRSGTRDWVSRHVIAGDITNTTFLLRAAPGERPWTYFDFDFDAAEVIYNMRLAPVTGGAGRFTMEGPRLAVTLDRGQVRVGGAEPVEVGGSTFVIEDVRPKPATGTLMLAARGPVTSGLAFIDQEPLSLLTKAGRDAGLATGYAEVTGRLSLPLRRGVKFPDMDLVLQGDLRDVASDRLVEGRRLTAPALTLDLDGEAIRIGGDVELGGVPASGSWRLPFDGTGGQVTADVRLTAETLAAFGVTLPSGMLAGRGTGALVVDLPRGGPPAFSLQSDLAGLALAIPQLGWRLPEGARGAFRISGRLGKPVAIDGLTLSGGGLDAAADIALSDAGAFRSLSLSRLRISDWLDVAGSLTARGPGQAPAVSVTGGRADLRGATFGSGGTGTPAGGGAPVQIALDSLQVTDTIRLDRFRGAFRTAPGLQGDFTAMLGGRAPIEGQVVPQRGASAFRIKGEDAGDILKAAGLLKTVSNGTFALTLLPVRGATGSYDGALEIRGARLRNAPAIGALLDAISIVGLLDQLNGPGIFFSEVEAEFRLTPRQVILTRSSAVGPSMGISLDGFYDIANGTMDMQGVVSPVYVLNAIGRLIARKGEGLIGFNFNLRGPVQNPQVLVNPLSVFTPGMFRDIFRRPPPEVSQ</sequence>
<dbReference type="Proteomes" id="UP001166293">
    <property type="component" value="Unassembled WGS sequence"/>
</dbReference>
<evidence type="ECO:0000313" key="2">
    <source>
        <dbReference type="Proteomes" id="UP001166293"/>
    </source>
</evidence>
<evidence type="ECO:0008006" key="3">
    <source>
        <dbReference type="Google" id="ProtNLM"/>
    </source>
</evidence>
<keyword evidence="2" id="KW-1185">Reference proteome</keyword>
<accession>A0ABS6NB60</accession>
<dbReference type="EMBL" id="JAHRWL010000002">
    <property type="protein sequence ID" value="MBV2361218.1"/>
    <property type="molecule type" value="Genomic_DNA"/>
</dbReference>
<comment type="caution">
    <text evidence="1">The sequence shown here is derived from an EMBL/GenBank/DDBJ whole genome shotgun (WGS) entry which is preliminary data.</text>
</comment>
<proteinExistence type="predicted"/>
<name>A0ABS6NB60_9RHOB</name>
<organism evidence="1 2">
    <name type="scientific">Thalassococcus arenae</name>
    <dbReference type="NCBI Taxonomy" id="2851652"/>
    <lineage>
        <taxon>Bacteria</taxon>
        <taxon>Pseudomonadati</taxon>
        <taxon>Pseudomonadota</taxon>
        <taxon>Alphaproteobacteria</taxon>
        <taxon>Rhodobacterales</taxon>
        <taxon>Roseobacteraceae</taxon>
        <taxon>Thalassococcus</taxon>
    </lineage>
</organism>
<protein>
    <recommendedName>
        <fullName evidence="3">AsmA-like C-terminal region</fullName>
    </recommendedName>
</protein>